<evidence type="ECO:0000256" key="15">
    <source>
        <dbReference type="PIRSR" id="PIRSR601233-1"/>
    </source>
</evidence>
<keyword evidence="5 17" id="KW-0436">Ligase</keyword>
<evidence type="ECO:0000256" key="3">
    <source>
        <dbReference type="ARBA" id="ARBA00011245"/>
    </source>
</evidence>
<evidence type="ECO:0000256" key="7">
    <source>
        <dbReference type="ARBA" id="ARBA00022741"/>
    </source>
</evidence>
<dbReference type="PANTHER" id="PTHR11118:SF1">
    <property type="entry name" value="RNA-SPLICING LIGASE RTCB HOMOLOG"/>
    <property type="match status" value="1"/>
</dbReference>
<dbReference type="GO" id="GO:0046872">
    <property type="term" value="F:metal ion binding"/>
    <property type="evidence" value="ECO:0007669"/>
    <property type="project" value="UniProtKB-KW"/>
</dbReference>
<evidence type="ECO:0000256" key="1">
    <source>
        <dbReference type="ARBA" id="ARBA00001936"/>
    </source>
</evidence>
<reference evidence="17 18" key="1">
    <citation type="journal article" date="2016" name="ISME J.">
        <title>Chasing the elusive Euryarchaeota class WSA2: genomes reveal a uniquely fastidious methyl-reducing methanogen.</title>
        <authorList>
            <person name="Nobu M.K."/>
            <person name="Narihiro T."/>
            <person name="Kuroda K."/>
            <person name="Mei R."/>
            <person name="Liu W.T."/>
        </authorList>
    </citation>
    <scope>NUCLEOTIDE SEQUENCE [LARGE SCALE GENOMIC DNA]</scope>
    <source>
        <strain evidence="17">U1lsi0528_Bin089</strain>
    </source>
</reference>
<dbReference type="GO" id="GO:0006396">
    <property type="term" value="P:RNA processing"/>
    <property type="evidence" value="ECO:0007669"/>
    <property type="project" value="InterPro"/>
</dbReference>
<evidence type="ECO:0000256" key="11">
    <source>
        <dbReference type="ARBA" id="ARBA00033766"/>
    </source>
</evidence>
<keyword evidence="8 16" id="KW-0342">GTP-binding</keyword>
<evidence type="ECO:0000256" key="6">
    <source>
        <dbReference type="ARBA" id="ARBA00022723"/>
    </source>
</evidence>
<evidence type="ECO:0000256" key="2">
    <source>
        <dbReference type="ARBA" id="ARBA00008071"/>
    </source>
</evidence>
<dbReference type="InterPro" id="IPR001233">
    <property type="entry name" value="RtcB"/>
</dbReference>
<evidence type="ECO:0000313" key="18">
    <source>
        <dbReference type="Proteomes" id="UP000075578"/>
    </source>
</evidence>
<comment type="catalytic activity">
    <reaction evidence="14">
        <text>a 3'-end 2',3'-cyclophospho-ribonucleotide-RNA + a 5'-end dephospho-ribonucleoside-RNA + GTP + H2O = a ribonucleotidyl-ribonucleotide-RNA + GMP + diphosphate + H(+)</text>
        <dbReference type="Rhea" id="RHEA:68080"/>
        <dbReference type="Rhea" id="RHEA-COMP:10464"/>
        <dbReference type="Rhea" id="RHEA-COMP:13936"/>
        <dbReference type="Rhea" id="RHEA-COMP:17355"/>
        <dbReference type="ChEBI" id="CHEBI:15377"/>
        <dbReference type="ChEBI" id="CHEBI:15378"/>
        <dbReference type="ChEBI" id="CHEBI:33019"/>
        <dbReference type="ChEBI" id="CHEBI:37565"/>
        <dbReference type="ChEBI" id="CHEBI:58115"/>
        <dbReference type="ChEBI" id="CHEBI:83064"/>
        <dbReference type="ChEBI" id="CHEBI:138284"/>
        <dbReference type="ChEBI" id="CHEBI:173118"/>
        <dbReference type="EC" id="6.5.1.8"/>
    </reaction>
</comment>
<dbReference type="PANTHER" id="PTHR11118">
    <property type="entry name" value="RNA-SPLICING LIGASE RTCB HOMOLOG"/>
    <property type="match status" value="1"/>
</dbReference>
<feature type="binding site" evidence="16">
    <location>
        <begin position="23"/>
        <end position="26"/>
    </location>
    <ligand>
        <name>GMP</name>
        <dbReference type="ChEBI" id="CHEBI:58115"/>
    </ligand>
</feature>
<dbReference type="Pfam" id="PF01139">
    <property type="entry name" value="RtcB"/>
    <property type="match status" value="1"/>
</dbReference>
<comment type="cofactor">
    <cofactor evidence="1">
        <name>Mn(2+)</name>
        <dbReference type="ChEBI" id="CHEBI:29035"/>
    </cofactor>
</comment>
<organism evidence="17 18">
    <name type="scientific">Candidatus Methanofastidiosum methylothiophilum</name>
    <dbReference type="NCBI Taxonomy" id="1705564"/>
    <lineage>
        <taxon>Archaea</taxon>
        <taxon>Methanobacteriati</taxon>
        <taxon>Methanobacteriota</taxon>
        <taxon>Stenosarchaea group</taxon>
        <taxon>Candidatus Methanofastidiosia</taxon>
        <taxon>Candidatus Methanofastidiosales</taxon>
        <taxon>Candidatus Methanofastidiosaceae</taxon>
        <taxon>Candidatus Methanofastidiosum</taxon>
    </lineage>
</organism>
<keyword evidence="6" id="KW-0479">Metal-binding</keyword>
<proteinExistence type="inferred from homology"/>
<feature type="binding site" evidence="16">
    <location>
        <position position="5"/>
    </location>
    <ligand>
        <name>GMP</name>
        <dbReference type="ChEBI" id="CHEBI:58115"/>
    </ligand>
</feature>
<dbReference type="PATRIC" id="fig|1705564.3.peg.1428"/>
<comment type="catalytic activity">
    <reaction evidence="13">
        <text>a 3'-end 3'-phospho-ribonucleotide-RNA + a 5'-end dephospho-ribonucleoside-RNA + GTP = a ribonucleotidyl-ribonucleotide-RNA + GMP + diphosphate</text>
        <dbReference type="Rhea" id="RHEA:68076"/>
        <dbReference type="Rhea" id="RHEA-COMP:10463"/>
        <dbReference type="Rhea" id="RHEA-COMP:13936"/>
        <dbReference type="Rhea" id="RHEA-COMP:17355"/>
        <dbReference type="ChEBI" id="CHEBI:33019"/>
        <dbReference type="ChEBI" id="CHEBI:37565"/>
        <dbReference type="ChEBI" id="CHEBI:58115"/>
        <dbReference type="ChEBI" id="CHEBI:83062"/>
        <dbReference type="ChEBI" id="CHEBI:138284"/>
        <dbReference type="ChEBI" id="CHEBI:173118"/>
        <dbReference type="EC" id="6.5.1.8"/>
    </reaction>
</comment>
<evidence type="ECO:0000256" key="12">
    <source>
        <dbReference type="ARBA" id="ARBA00045316"/>
    </source>
</evidence>
<evidence type="ECO:0000256" key="4">
    <source>
        <dbReference type="ARBA" id="ARBA00012726"/>
    </source>
</evidence>
<dbReference type="GO" id="GO:0005525">
    <property type="term" value="F:GTP binding"/>
    <property type="evidence" value="ECO:0007669"/>
    <property type="project" value="UniProtKB-KW"/>
</dbReference>
<feature type="binding site" evidence="16">
    <location>
        <position position="99"/>
    </location>
    <ligand>
        <name>GMP</name>
        <dbReference type="ChEBI" id="CHEBI:58115"/>
    </ligand>
</feature>
<feature type="active site" description="GMP-histidine intermediate" evidence="15">
    <location>
        <position position="23"/>
    </location>
</feature>
<dbReference type="InterPro" id="IPR036025">
    <property type="entry name" value="RtcB-like_sf"/>
</dbReference>
<sequence>MGTASYIMVGIKTSKETFGSTCHGAGRVLSRSAAIKKFRGEDIIKRLEKERIYVKAASPKVVAEEAPEVYKDIHNVVDVCAKAGLVGKVAKLKPIGVAKG</sequence>
<accession>A0A150IY90</accession>
<dbReference type="SUPFAM" id="SSF103365">
    <property type="entry name" value="Hypothetical protein PH1602"/>
    <property type="match status" value="1"/>
</dbReference>
<dbReference type="AlphaFoldDB" id="A0A150IY90"/>
<dbReference type="EMBL" id="LNGD01000094">
    <property type="protein sequence ID" value="KYC49798.1"/>
    <property type="molecule type" value="Genomic_DNA"/>
</dbReference>
<evidence type="ECO:0000256" key="8">
    <source>
        <dbReference type="ARBA" id="ARBA00023134"/>
    </source>
</evidence>
<protein>
    <recommendedName>
        <fullName evidence="11">tRNA-splicing ligase RtcB</fullName>
        <ecNumber evidence="4">6.5.1.8</ecNumber>
    </recommendedName>
    <alternativeName>
        <fullName evidence="10">3'-phosphate/5'-hydroxy nucleic acid ligase</fullName>
    </alternativeName>
</protein>
<evidence type="ECO:0000256" key="5">
    <source>
        <dbReference type="ARBA" id="ARBA00022598"/>
    </source>
</evidence>
<evidence type="ECO:0000313" key="17">
    <source>
        <dbReference type="EMBL" id="KYC49798.1"/>
    </source>
</evidence>
<dbReference type="Proteomes" id="UP000075578">
    <property type="component" value="Unassembled WGS sequence"/>
</dbReference>
<keyword evidence="9" id="KW-0464">Manganese</keyword>
<dbReference type="GO" id="GO:0170057">
    <property type="term" value="F:RNA ligase (GTP) activity"/>
    <property type="evidence" value="ECO:0007669"/>
    <property type="project" value="UniProtKB-EC"/>
</dbReference>
<evidence type="ECO:0000256" key="16">
    <source>
        <dbReference type="PIRSR" id="PIRSR601233-2"/>
    </source>
</evidence>
<comment type="caution">
    <text evidence="17">The sequence shown here is derived from an EMBL/GenBank/DDBJ whole genome shotgun (WGS) entry which is preliminary data.</text>
</comment>
<dbReference type="Gene3D" id="3.90.1860.10">
    <property type="entry name" value="tRNA-splicing ligase RtcB"/>
    <property type="match status" value="1"/>
</dbReference>
<evidence type="ECO:0000256" key="14">
    <source>
        <dbReference type="ARBA" id="ARBA00049514"/>
    </source>
</evidence>
<comment type="subunit">
    <text evidence="3">Monomer.</text>
</comment>
<evidence type="ECO:0000256" key="9">
    <source>
        <dbReference type="ARBA" id="ARBA00023211"/>
    </source>
</evidence>
<dbReference type="EC" id="6.5.1.8" evidence="4"/>
<dbReference type="GO" id="GO:0003972">
    <property type="term" value="F:RNA ligase (ATP) activity"/>
    <property type="evidence" value="ECO:0007669"/>
    <property type="project" value="TreeGrafter"/>
</dbReference>
<evidence type="ECO:0000256" key="10">
    <source>
        <dbReference type="ARBA" id="ARBA00030221"/>
    </source>
</evidence>
<name>A0A150IY90_9EURY</name>
<comment type="function">
    <text evidence="12">Essential for tRNA splicing and maturation. Acts by directly joining spliced tRNA halves to mature-sized tRNAs. Joins RNA with 2',3'-cyclic-phosphate or 3'-phosphate ends to RNA with 5'-hydroxy ends.</text>
</comment>
<gene>
    <name evidence="17" type="primary">rtcB</name>
    <name evidence="17" type="ORF">AMQ74_01363</name>
</gene>
<comment type="similarity">
    <text evidence="2">Belongs to the RtcB family.</text>
</comment>
<evidence type="ECO:0000256" key="13">
    <source>
        <dbReference type="ARBA" id="ARBA00047746"/>
    </source>
</evidence>
<keyword evidence="7 16" id="KW-0547">Nucleotide-binding</keyword>